<keyword evidence="3" id="KW-1185">Reference proteome</keyword>
<accession>A0ABR2WGA5</accession>
<feature type="compositionally biased region" description="Acidic residues" evidence="1">
    <location>
        <begin position="152"/>
        <end position="169"/>
    </location>
</feature>
<organism evidence="2 3">
    <name type="scientific">Basidiobolus ranarum</name>
    <dbReference type="NCBI Taxonomy" id="34480"/>
    <lineage>
        <taxon>Eukaryota</taxon>
        <taxon>Fungi</taxon>
        <taxon>Fungi incertae sedis</taxon>
        <taxon>Zoopagomycota</taxon>
        <taxon>Entomophthoromycotina</taxon>
        <taxon>Basidiobolomycetes</taxon>
        <taxon>Basidiobolales</taxon>
        <taxon>Basidiobolaceae</taxon>
        <taxon>Basidiobolus</taxon>
    </lineage>
</organism>
<evidence type="ECO:0000313" key="3">
    <source>
        <dbReference type="Proteomes" id="UP001479436"/>
    </source>
</evidence>
<protein>
    <submittedName>
        <fullName evidence="2">Uncharacterized protein</fullName>
    </submittedName>
</protein>
<feature type="region of interest" description="Disordered" evidence="1">
    <location>
        <begin position="61"/>
        <end position="83"/>
    </location>
</feature>
<reference evidence="2 3" key="1">
    <citation type="submission" date="2023-04" db="EMBL/GenBank/DDBJ databases">
        <title>Genome of Basidiobolus ranarum AG-B5.</title>
        <authorList>
            <person name="Stajich J.E."/>
            <person name="Carter-House D."/>
            <person name="Gryganskyi A."/>
        </authorList>
    </citation>
    <scope>NUCLEOTIDE SEQUENCE [LARGE SCALE GENOMIC DNA]</scope>
    <source>
        <strain evidence="2 3">AG-B5</strain>
    </source>
</reference>
<dbReference type="EMBL" id="JASJQH010002049">
    <property type="protein sequence ID" value="KAK9760533.1"/>
    <property type="molecule type" value="Genomic_DNA"/>
</dbReference>
<evidence type="ECO:0000256" key="1">
    <source>
        <dbReference type="SAM" id="MobiDB-lite"/>
    </source>
</evidence>
<feature type="region of interest" description="Disordered" evidence="1">
    <location>
        <begin position="133"/>
        <end position="169"/>
    </location>
</feature>
<comment type="caution">
    <text evidence="2">The sequence shown here is derived from an EMBL/GenBank/DDBJ whole genome shotgun (WGS) entry which is preliminary data.</text>
</comment>
<name>A0ABR2WGA5_9FUNG</name>
<dbReference type="Proteomes" id="UP001479436">
    <property type="component" value="Unassembled WGS sequence"/>
</dbReference>
<sequence>MSNKRASDTLDLDLCSQPSTKRYISEFMSARFAALSLRRDVLKEVGRSNFNAVSCDDSLTHNEATTEKDSAQKTDTEKEESRDLNFSLHPAFYDVIKKVPDVILSPPKAKGLTPVRSLILYKPPQWLPPIQEYQEEESENSTATLAKNSSDDLMETENDDIVAGEMMDI</sequence>
<evidence type="ECO:0000313" key="2">
    <source>
        <dbReference type="EMBL" id="KAK9760533.1"/>
    </source>
</evidence>
<gene>
    <name evidence="2" type="ORF">K7432_015339</name>
</gene>
<proteinExistence type="predicted"/>